<accession>A0A2N5UU79</accession>
<gene>
    <name evidence="1" type="ORF">PCASD_10844</name>
</gene>
<evidence type="ECO:0000313" key="2">
    <source>
        <dbReference type="Proteomes" id="UP000235392"/>
    </source>
</evidence>
<comment type="caution">
    <text evidence="1">The sequence shown here is derived from an EMBL/GenBank/DDBJ whole genome shotgun (WGS) entry which is preliminary data.</text>
</comment>
<name>A0A2N5UU79_9BASI</name>
<dbReference type="Proteomes" id="UP000235392">
    <property type="component" value="Unassembled WGS sequence"/>
</dbReference>
<reference evidence="1 2" key="1">
    <citation type="submission" date="2017-11" db="EMBL/GenBank/DDBJ databases">
        <title>De novo assembly and phasing of dikaryotic genomes from two isolates of Puccinia coronata f. sp. avenae, the causal agent of oat crown rust.</title>
        <authorList>
            <person name="Miller M.E."/>
            <person name="Zhang Y."/>
            <person name="Omidvar V."/>
            <person name="Sperschneider J."/>
            <person name="Schwessinger B."/>
            <person name="Raley C."/>
            <person name="Palmer J.M."/>
            <person name="Garnica D."/>
            <person name="Upadhyaya N."/>
            <person name="Rathjen J."/>
            <person name="Taylor J.M."/>
            <person name="Park R.F."/>
            <person name="Dodds P.N."/>
            <person name="Hirsch C.D."/>
            <person name="Kianian S.F."/>
            <person name="Figueroa M."/>
        </authorList>
    </citation>
    <scope>NUCLEOTIDE SEQUENCE [LARGE SCALE GENOMIC DNA]</scope>
    <source>
        <strain evidence="1">12SD80</strain>
    </source>
</reference>
<sequence>MACSKSNTWGFGLGHDQPHRYICLAVADSNFTRAFIGTLSGAKAIAKDLSGALPQCTFWLSTSQQVKLAQSSRMTDTNVVCRAVSNKWASANGFTCISTDALLHLSNKVLNLTSSSLLKNLDKELLDC</sequence>
<protein>
    <submittedName>
        <fullName evidence="1">Uncharacterized protein</fullName>
    </submittedName>
</protein>
<dbReference type="AlphaFoldDB" id="A0A2N5UU79"/>
<organism evidence="1 2">
    <name type="scientific">Puccinia coronata f. sp. avenae</name>
    <dbReference type="NCBI Taxonomy" id="200324"/>
    <lineage>
        <taxon>Eukaryota</taxon>
        <taxon>Fungi</taxon>
        <taxon>Dikarya</taxon>
        <taxon>Basidiomycota</taxon>
        <taxon>Pucciniomycotina</taxon>
        <taxon>Pucciniomycetes</taxon>
        <taxon>Pucciniales</taxon>
        <taxon>Pucciniaceae</taxon>
        <taxon>Puccinia</taxon>
    </lineage>
</organism>
<evidence type="ECO:0000313" key="1">
    <source>
        <dbReference type="EMBL" id="PLW41303.1"/>
    </source>
</evidence>
<proteinExistence type="predicted"/>
<dbReference type="EMBL" id="PGCI01000091">
    <property type="protein sequence ID" value="PLW41303.1"/>
    <property type="molecule type" value="Genomic_DNA"/>
</dbReference>